<feature type="region of interest" description="Disordered" evidence="1">
    <location>
        <begin position="59"/>
        <end position="128"/>
    </location>
</feature>
<feature type="region of interest" description="Disordered" evidence="1">
    <location>
        <begin position="1"/>
        <end position="46"/>
    </location>
</feature>
<sequence>RVEKKTHSPSTTSPDPQPSPDLPRARCQRRASLPAPRSPSTAAPRFPCLPALPCPLPLPPSAAASLHPASSTSKRHCPNLRHATRLPSAASPCSGVPPIAMPPARLPPPHPRPRCASRHRLLSSSRGH</sequence>
<organism evidence="2 3">
    <name type="scientific">Triticum urartu</name>
    <name type="common">Red wild einkorn</name>
    <name type="synonym">Crithodium urartu</name>
    <dbReference type="NCBI Taxonomy" id="4572"/>
    <lineage>
        <taxon>Eukaryota</taxon>
        <taxon>Viridiplantae</taxon>
        <taxon>Streptophyta</taxon>
        <taxon>Embryophyta</taxon>
        <taxon>Tracheophyta</taxon>
        <taxon>Spermatophyta</taxon>
        <taxon>Magnoliopsida</taxon>
        <taxon>Liliopsida</taxon>
        <taxon>Poales</taxon>
        <taxon>Poaceae</taxon>
        <taxon>BOP clade</taxon>
        <taxon>Pooideae</taxon>
        <taxon>Triticodae</taxon>
        <taxon>Triticeae</taxon>
        <taxon>Triticinae</taxon>
        <taxon>Triticum</taxon>
    </lineage>
</organism>
<protein>
    <submittedName>
        <fullName evidence="2">Uncharacterized protein</fullName>
    </submittedName>
</protein>
<reference evidence="2" key="3">
    <citation type="submission" date="2022-06" db="UniProtKB">
        <authorList>
            <consortium name="EnsemblPlants"/>
        </authorList>
    </citation>
    <scope>IDENTIFICATION</scope>
</reference>
<feature type="compositionally biased region" description="Low complexity" evidence="1">
    <location>
        <begin position="30"/>
        <end position="46"/>
    </location>
</feature>
<name>A0A8R7U549_TRIUA</name>
<proteinExistence type="predicted"/>
<feature type="compositionally biased region" description="Pro residues" evidence="1">
    <location>
        <begin position="99"/>
        <end position="110"/>
    </location>
</feature>
<dbReference type="EnsemblPlants" id="TuG1812G0400001449.01.T01">
    <property type="protein sequence ID" value="TuG1812G0400001449.01.T01.cds446677"/>
    <property type="gene ID" value="TuG1812G0400001449.01"/>
</dbReference>
<dbReference type="AlphaFoldDB" id="A0A8R7U549"/>
<evidence type="ECO:0000313" key="3">
    <source>
        <dbReference type="Proteomes" id="UP000015106"/>
    </source>
</evidence>
<feature type="compositionally biased region" description="Low complexity" evidence="1">
    <location>
        <begin position="61"/>
        <end position="72"/>
    </location>
</feature>
<feature type="compositionally biased region" description="Basic residues" evidence="1">
    <location>
        <begin position="73"/>
        <end position="84"/>
    </location>
</feature>
<reference evidence="2" key="2">
    <citation type="submission" date="2018-03" db="EMBL/GenBank/DDBJ databases">
        <title>The Triticum urartu genome reveals the dynamic nature of wheat genome evolution.</title>
        <authorList>
            <person name="Ling H."/>
            <person name="Ma B."/>
            <person name="Shi X."/>
            <person name="Liu H."/>
            <person name="Dong L."/>
            <person name="Sun H."/>
            <person name="Cao Y."/>
            <person name="Gao Q."/>
            <person name="Zheng S."/>
            <person name="Li Y."/>
            <person name="Yu Y."/>
            <person name="Du H."/>
            <person name="Qi M."/>
            <person name="Li Y."/>
            <person name="Yu H."/>
            <person name="Cui Y."/>
            <person name="Wang N."/>
            <person name="Chen C."/>
            <person name="Wu H."/>
            <person name="Zhao Y."/>
            <person name="Zhang J."/>
            <person name="Li Y."/>
            <person name="Zhou W."/>
            <person name="Zhang B."/>
            <person name="Hu W."/>
            <person name="Eijk M."/>
            <person name="Tang J."/>
            <person name="Witsenboer H."/>
            <person name="Zhao S."/>
            <person name="Li Z."/>
            <person name="Zhang A."/>
            <person name="Wang D."/>
            <person name="Liang C."/>
        </authorList>
    </citation>
    <scope>NUCLEOTIDE SEQUENCE [LARGE SCALE GENOMIC DNA]</scope>
    <source>
        <strain evidence="2">cv. G1812</strain>
    </source>
</reference>
<evidence type="ECO:0000313" key="2">
    <source>
        <dbReference type="EnsemblPlants" id="TuG1812G0400001449.01.T01.cds446677"/>
    </source>
</evidence>
<reference evidence="3" key="1">
    <citation type="journal article" date="2013" name="Nature">
        <title>Draft genome of the wheat A-genome progenitor Triticum urartu.</title>
        <authorList>
            <person name="Ling H.Q."/>
            <person name="Zhao S."/>
            <person name="Liu D."/>
            <person name="Wang J."/>
            <person name="Sun H."/>
            <person name="Zhang C."/>
            <person name="Fan H."/>
            <person name="Li D."/>
            <person name="Dong L."/>
            <person name="Tao Y."/>
            <person name="Gao C."/>
            <person name="Wu H."/>
            <person name="Li Y."/>
            <person name="Cui Y."/>
            <person name="Guo X."/>
            <person name="Zheng S."/>
            <person name="Wang B."/>
            <person name="Yu K."/>
            <person name="Liang Q."/>
            <person name="Yang W."/>
            <person name="Lou X."/>
            <person name="Chen J."/>
            <person name="Feng M."/>
            <person name="Jian J."/>
            <person name="Zhang X."/>
            <person name="Luo G."/>
            <person name="Jiang Y."/>
            <person name="Liu J."/>
            <person name="Wang Z."/>
            <person name="Sha Y."/>
            <person name="Zhang B."/>
            <person name="Wu H."/>
            <person name="Tang D."/>
            <person name="Shen Q."/>
            <person name="Xue P."/>
            <person name="Zou S."/>
            <person name="Wang X."/>
            <person name="Liu X."/>
            <person name="Wang F."/>
            <person name="Yang Y."/>
            <person name="An X."/>
            <person name="Dong Z."/>
            <person name="Zhang K."/>
            <person name="Zhang X."/>
            <person name="Luo M.C."/>
            <person name="Dvorak J."/>
            <person name="Tong Y."/>
            <person name="Wang J."/>
            <person name="Yang H."/>
            <person name="Li Z."/>
            <person name="Wang D."/>
            <person name="Zhang A."/>
            <person name="Wang J."/>
        </authorList>
    </citation>
    <scope>NUCLEOTIDE SEQUENCE</scope>
    <source>
        <strain evidence="3">cv. G1812</strain>
    </source>
</reference>
<feature type="compositionally biased region" description="Basic residues" evidence="1">
    <location>
        <begin position="111"/>
        <end position="128"/>
    </location>
</feature>
<accession>A0A8R7U549</accession>
<dbReference type="Gramene" id="TuG1812G0400001449.01.T01">
    <property type="protein sequence ID" value="TuG1812G0400001449.01.T01.cds446677"/>
    <property type="gene ID" value="TuG1812G0400001449.01"/>
</dbReference>
<evidence type="ECO:0000256" key="1">
    <source>
        <dbReference type="SAM" id="MobiDB-lite"/>
    </source>
</evidence>
<keyword evidence="3" id="KW-1185">Reference proteome</keyword>
<dbReference type="Proteomes" id="UP000015106">
    <property type="component" value="Chromosome 4"/>
</dbReference>